<evidence type="ECO:0000256" key="1">
    <source>
        <dbReference type="SAM" id="MobiDB-lite"/>
    </source>
</evidence>
<dbReference type="Pfam" id="PF10545">
    <property type="entry name" value="MADF_DNA_bdg"/>
    <property type="match status" value="1"/>
</dbReference>
<dbReference type="InterPro" id="IPR006578">
    <property type="entry name" value="MADF-dom"/>
</dbReference>
<dbReference type="SMART" id="SM00595">
    <property type="entry name" value="MADF"/>
    <property type="match status" value="1"/>
</dbReference>
<feature type="region of interest" description="Disordered" evidence="1">
    <location>
        <begin position="125"/>
        <end position="150"/>
    </location>
</feature>
<sequence length="432" mass="49169">MEARRLERQRRDSAKSSAVETLPSTQDEEFHLRLIDLYGKYPCLWKTSISEYEDAELKRQAWQEISNQLGAHLSPSFVRSRISSMRYRLNVYKLQMIEYKMSPASGKQPEKLYYIDRFGFLDEASGSQQQQEQEQSDNEQAHDRKKLKEQKSSIASIFKQRMQQQQQQAEQLPSVLQRLSQSDRPSAGIKELPESNFDDYSDFSIASIVKKRTAPQGAMQKSMIRPISDSKLVDRRKQSIGDEMLGATATSALVAQGQNPDIDNMLKQRMHRLGMVELGKESAAESLDSLGDFRSSLINIPSVVKKRMRQQLQIGLTRGWFEEQSSSTKPESHISISTTVTALRAMPGDSVSKTKVAKMSHTPKPARSNDDPMSDEEEFYRLHWALRQQQRSRRSGGKSPLRDLMPQPVPPLLLGLRTTSSSNMESVHDSKV</sequence>
<reference evidence="4" key="1">
    <citation type="submission" date="2025-08" db="UniProtKB">
        <authorList>
            <consortium name="RefSeq"/>
        </authorList>
    </citation>
    <scope>IDENTIFICATION</scope>
    <source>
        <strain evidence="4">15085-1641.00</strain>
        <tissue evidence="4">Whole body</tissue>
    </source>
</reference>
<proteinExistence type="predicted"/>
<feature type="domain" description="MADF" evidence="2">
    <location>
        <begin position="33"/>
        <end position="126"/>
    </location>
</feature>
<organism evidence="3 4">
    <name type="scientific">Drosophila hydei</name>
    <name type="common">Fruit fly</name>
    <dbReference type="NCBI Taxonomy" id="7224"/>
    <lineage>
        <taxon>Eukaryota</taxon>
        <taxon>Metazoa</taxon>
        <taxon>Ecdysozoa</taxon>
        <taxon>Arthropoda</taxon>
        <taxon>Hexapoda</taxon>
        <taxon>Insecta</taxon>
        <taxon>Pterygota</taxon>
        <taxon>Neoptera</taxon>
        <taxon>Endopterygota</taxon>
        <taxon>Diptera</taxon>
        <taxon>Brachycera</taxon>
        <taxon>Muscomorpha</taxon>
        <taxon>Ephydroidea</taxon>
        <taxon>Drosophilidae</taxon>
        <taxon>Drosophila</taxon>
    </lineage>
</organism>
<keyword evidence="3" id="KW-1185">Reference proteome</keyword>
<evidence type="ECO:0000259" key="2">
    <source>
        <dbReference type="PROSITE" id="PS51029"/>
    </source>
</evidence>
<dbReference type="PROSITE" id="PS51029">
    <property type="entry name" value="MADF"/>
    <property type="match status" value="1"/>
</dbReference>
<dbReference type="RefSeq" id="XP_023165704.1">
    <property type="nucleotide sequence ID" value="XM_023309936.2"/>
</dbReference>
<protein>
    <submittedName>
        <fullName evidence="4">Uncharacterized protein LOC111595962</fullName>
    </submittedName>
</protein>
<feature type="region of interest" description="Disordered" evidence="1">
    <location>
        <begin position="386"/>
        <end position="432"/>
    </location>
</feature>
<feature type="region of interest" description="Disordered" evidence="1">
    <location>
        <begin position="1"/>
        <end position="22"/>
    </location>
</feature>
<gene>
    <name evidence="4" type="primary">LOC111595962</name>
</gene>
<dbReference type="OrthoDB" id="10051975at2759"/>
<dbReference type="KEGG" id="dhe:111595962"/>
<name>A0A6J1LQ03_DROHY</name>
<accession>A0A6J1LQ03</accession>
<dbReference type="PANTHER" id="PTHR21505">
    <property type="entry name" value="MADF DOMAIN-CONTAINING PROTEIN-RELATED"/>
    <property type="match status" value="1"/>
</dbReference>
<feature type="compositionally biased region" description="Basic and acidic residues" evidence="1">
    <location>
        <begin position="1"/>
        <end position="14"/>
    </location>
</feature>
<dbReference type="PANTHER" id="PTHR21505:SF12">
    <property type="entry name" value="MADF DOMAIN-CONTAINING PROTEIN-RELATED"/>
    <property type="match status" value="1"/>
</dbReference>
<evidence type="ECO:0000313" key="3">
    <source>
        <dbReference type="Proteomes" id="UP000504633"/>
    </source>
</evidence>
<dbReference type="AlphaFoldDB" id="A0A6J1LQ03"/>
<feature type="region of interest" description="Disordered" evidence="1">
    <location>
        <begin position="347"/>
        <end position="374"/>
    </location>
</feature>
<evidence type="ECO:0000313" key="4">
    <source>
        <dbReference type="RefSeq" id="XP_023165704.1"/>
    </source>
</evidence>
<dbReference type="OMA" id="SMRYRLN"/>
<dbReference type="GeneID" id="111595962"/>
<dbReference type="Proteomes" id="UP000504633">
    <property type="component" value="Unplaced"/>
</dbReference>